<dbReference type="Pfam" id="PF16884">
    <property type="entry name" value="ADH_N_2"/>
    <property type="match status" value="1"/>
</dbReference>
<dbReference type="PANTHER" id="PTHR43205:SF7">
    <property type="entry name" value="PROSTAGLANDIN REDUCTASE 1"/>
    <property type="match status" value="1"/>
</dbReference>
<organism evidence="4 5">
    <name type="scientific">Christiangramia crocea</name>
    <dbReference type="NCBI Taxonomy" id="2904124"/>
    <lineage>
        <taxon>Bacteria</taxon>
        <taxon>Pseudomonadati</taxon>
        <taxon>Bacteroidota</taxon>
        <taxon>Flavobacteriia</taxon>
        <taxon>Flavobacteriales</taxon>
        <taxon>Flavobacteriaceae</taxon>
        <taxon>Christiangramia</taxon>
    </lineage>
</organism>
<dbReference type="SUPFAM" id="SSF51735">
    <property type="entry name" value="NAD(P)-binding Rossmann-fold domains"/>
    <property type="match status" value="1"/>
</dbReference>
<accession>A0A9X1UZH8</accession>
<evidence type="ECO:0000256" key="1">
    <source>
        <dbReference type="ARBA" id="ARBA00023002"/>
    </source>
</evidence>
<name>A0A9X1UZH8_9FLAO</name>
<dbReference type="InterPro" id="IPR036291">
    <property type="entry name" value="NAD(P)-bd_dom_sf"/>
</dbReference>
<dbReference type="Gene3D" id="3.40.50.720">
    <property type="entry name" value="NAD(P)-binding Rossmann-like Domain"/>
    <property type="match status" value="1"/>
</dbReference>
<proteinExistence type="predicted"/>
<feature type="transmembrane region" description="Helical" evidence="2">
    <location>
        <begin position="117"/>
        <end position="135"/>
    </location>
</feature>
<evidence type="ECO:0000259" key="3">
    <source>
        <dbReference type="SMART" id="SM00829"/>
    </source>
</evidence>
<keyword evidence="2" id="KW-1133">Transmembrane helix</keyword>
<dbReference type="Pfam" id="PF00107">
    <property type="entry name" value="ADH_zinc_N"/>
    <property type="match status" value="1"/>
</dbReference>
<keyword evidence="5" id="KW-1185">Reference proteome</keyword>
<sequence length="331" mass="36116">MNQQIVLKNRPEGKPSENDFEIQEIETGEIKAGEILLESKYISVDPYLRGRMRDEESYIEPFKLGKPIESMIVAEIVESKNPNFSIGEHVIGMLDWKKQQIHTGEDLRKLDKSLAPLSAYLGVLGLTGVTAFLALDKIGNLKSGETLLVSGAAGAVGSIAGQIGKIKNCRVVGIAGSDEKTEHIKEKFGFDAGINYKTTANITKAIENACPDGVDVYFDNVGGEILNAALQNINKAARIICCGAISIYNSTEVPTGPRPEGILIKKSAVMQGFLVRDHIQDFQRAIEGLAGWLKSGKITYDETIIEGFENTPKAFIQLFEGRNTGKMLVKI</sequence>
<dbReference type="RefSeq" id="WP_240099696.1">
    <property type="nucleotide sequence ID" value="NZ_JAJSON010000025.1"/>
</dbReference>
<keyword evidence="2" id="KW-0472">Membrane</keyword>
<comment type="caution">
    <text evidence="4">The sequence shown here is derived from an EMBL/GenBank/DDBJ whole genome shotgun (WGS) entry which is preliminary data.</text>
</comment>
<dbReference type="GO" id="GO:0016628">
    <property type="term" value="F:oxidoreductase activity, acting on the CH-CH group of donors, NAD or NADP as acceptor"/>
    <property type="evidence" value="ECO:0007669"/>
    <property type="project" value="InterPro"/>
</dbReference>
<dbReference type="SUPFAM" id="SSF50129">
    <property type="entry name" value="GroES-like"/>
    <property type="match status" value="2"/>
</dbReference>
<evidence type="ECO:0000256" key="2">
    <source>
        <dbReference type="SAM" id="Phobius"/>
    </source>
</evidence>
<dbReference type="AlphaFoldDB" id="A0A9X1UZH8"/>
<dbReference type="EMBL" id="JAJSON010000025">
    <property type="protein sequence ID" value="MCG9972439.1"/>
    <property type="molecule type" value="Genomic_DNA"/>
</dbReference>
<dbReference type="PANTHER" id="PTHR43205">
    <property type="entry name" value="PROSTAGLANDIN REDUCTASE"/>
    <property type="match status" value="1"/>
</dbReference>
<reference evidence="4" key="1">
    <citation type="submission" date="2021-12" db="EMBL/GenBank/DDBJ databases">
        <title>Description of Gramella crocea sp. nov., a new bacterium isolated from activated sludge.</title>
        <authorList>
            <person name="Zhang X."/>
        </authorList>
    </citation>
    <scope>NUCLEOTIDE SEQUENCE</scope>
    <source>
        <strain evidence="4">YB25</strain>
    </source>
</reference>
<feature type="domain" description="Enoyl reductase (ER)" evidence="3">
    <location>
        <begin position="16"/>
        <end position="329"/>
    </location>
</feature>
<dbReference type="InterPro" id="IPR013149">
    <property type="entry name" value="ADH-like_C"/>
</dbReference>
<dbReference type="FunFam" id="3.40.50.720:FF:000121">
    <property type="entry name" value="Prostaglandin reductase 2"/>
    <property type="match status" value="1"/>
</dbReference>
<dbReference type="SMART" id="SM00829">
    <property type="entry name" value="PKS_ER"/>
    <property type="match status" value="1"/>
</dbReference>
<evidence type="ECO:0000313" key="4">
    <source>
        <dbReference type="EMBL" id="MCG9972439.1"/>
    </source>
</evidence>
<gene>
    <name evidence="4" type="ORF">LU635_12385</name>
</gene>
<dbReference type="CDD" id="cd05288">
    <property type="entry name" value="PGDH"/>
    <property type="match status" value="1"/>
</dbReference>
<keyword evidence="2" id="KW-0812">Transmembrane</keyword>
<dbReference type="InterPro" id="IPR011032">
    <property type="entry name" value="GroES-like_sf"/>
</dbReference>
<dbReference type="Gene3D" id="3.90.180.10">
    <property type="entry name" value="Medium-chain alcohol dehydrogenases, catalytic domain"/>
    <property type="match status" value="1"/>
</dbReference>
<protein>
    <submittedName>
        <fullName evidence="4">NADP-dependent oxidoreductase</fullName>
    </submittedName>
</protein>
<dbReference type="InterPro" id="IPR045010">
    <property type="entry name" value="MDR_fam"/>
</dbReference>
<evidence type="ECO:0000313" key="5">
    <source>
        <dbReference type="Proteomes" id="UP001139344"/>
    </source>
</evidence>
<dbReference type="InterPro" id="IPR041694">
    <property type="entry name" value="ADH_N_2"/>
</dbReference>
<keyword evidence="1" id="KW-0560">Oxidoreductase</keyword>
<dbReference type="Proteomes" id="UP001139344">
    <property type="component" value="Unassembled WGS sequence"/>
</dbReference>
<dbReference type="InterPro" id="IPR020843">
    <property type="entry name" value="ER"/>
</dbReference>